<feature type="transmembrane region" description="Helical" evidence="9">
    <location>
        <begin position="15"/>
        <end position="35"/>
    </location>
</feature>
<dbReference type="InterPro" id="IPR036737">
    <property type="entry name" value="OmpA-like_sf"/>
</dbReference>
<proteinExistence type="inferred from homology"/>
<dbReference type="Pfam" id="PF00691">
    <property type="entry name" value="OmpA"/>
    <property type="match status" value="1"/>
</dbReference>
<dbReference type="Gene3D" id="3.30.1330.60">
    <property type="entry name" value="OmpA-like domain"/>
    <property type="match status" value="1"/>
</dbReference>
<comment type="similarity">
    <text evidence="2">Belongs to the MotB family.</text>
</comment>
<evidence type="ECO:0000313" key="12">
    <source>
        <dbReference type="Proteomes" id="UP001634747"/>
    </source>
</evidence>
<evidence type="ECO:0000256" key="2">
    <source>
        <dbReference type="ARBA" id="ARBA00008914"/>
    </source>
</evidence>
<evidence type="ECO:0000256" key="4">
    <source>
        <dbReference type="ARBA" id="ARBA00022692"/>
    </source>
</evidence>
<dbReference type="PROSITE" id="PS51123">
    <property type="entry name" value="OMPA_2"/>
    <property type="match status" value="1"/>
</dbReference>
<name>A0ABW9KNM1_9BACT</name>
<dbReference type="PANTHER" id="PTHR30329:SF21">
    <property type="entry name" value="LIPOPROTEIN YIAD-RELATED"/>
    <property type="match status" value="1"/>
</dbReference>
<feature type="region of interest" description="Disordered" evidence="8">
    <location>
        <begin position="62"/>
        <end position="86"/>
    </location>
</feature>
<evidence type="ECO:0000256" key="3">
    <source>
        <dbReference type="ARBA" id="ARBA00022475"/>
    </source>
</evidence>
<evidence type="ECO:0000256" key="9">
    <source>
        <dbReference type="SAM" id="Phobius"/>
    </source>
</evidence>
<evidence type="ECO:0000256" key="5">
    <source>
        <dbReference type="ARBA" id="ARBA00022989"/>
    </source>
</evidence>
<dbReference type="RefSeq" id="WP_263412014.1">
    <property type="nucleotide sequence ID" value="NZ_BAABBH010000001.1"/>
</dbReference>
<evidence type="ECO:0000256" key="8">
    <source>
        <dbReference type="SAM" id="MobiDB-lite"/>
    </source>
</evidence>
<dbReference type="InterPro" id="IPR025713">
    <property type="entry name" value="MotB-like_N_dom"/>
</dbReference>
<keyword evidence="4 9" id="KW-0812">Transmembrane</keyword>
<evidence type="ECO:0000256" key="7">
    <source>
        <dbReference type="PROSITE-ProRule" id="PRU00473"/>
    </source>
</evidence>
<protein>
    <submittedName>
        <fullName evidence="11">Flagellar motor protein MotB</fullName>
    </submittedName>
</protein>
<reference evidence="11 12" key="1">
    <citation type="submission" date="2024-12" db="EMBL/GenBank/DDBJ databases">
        <authorList>
            <person name="Lee Y."/>
        </authorList>
    </citation>
    <scope>NUCLEOTIDE SEQUENCE [LARGE SCALE GENOMIC DNA]</scope>
    <source>
        <strain evidence="11 12">03SUJ4</strain>
    </source>
</reference>
<dbReference type="Proteomes" id="UP001634747">
    <property type="component" value="Unassembled WGS sequence"/>
</dbReference>
<evidence type="ECO:0000313" key="11">
    <source>
        <dbReference type="EMBL" id="MFN2976510.1"/>
    </source>
</evidence>
<organism evidence="11 12">
    <name type="scientific">Terriglobus aquaticus</name>
    <dbReference type="NCBI Taxonomy" id="940139"/>
    <lineage>
        <taxon>Bacteria</taxon>
        <taxon>Pseudomonadati</taxon>
        <taxon>Acidobacteriota</taxon>
        <taxon>Terriglobia</taxon>
        <taxon>Terriglobales</taxon>
        <taxon>Acidobacteriaceae</taxon>
        <taxon>Terriglobus</taxon>
    </lineage>
</organism>
<sequence length="296" mass="30376">MAKKKHAEHVNHERWLVSYADLLTLLFAFFVVLFASSVSDKKKTAAMAAAMQSAFSDNGAFDAHAKTPPLEPGAGNSQGAPAPLMMPLPNAPDSGVGGAHASPKAVEAAVQKAVAGDALQGSASVRSDGSGTTVSLSDAGLFASGSADLSPAAKLLLRKIAATLPDRELRVEGHTDDQPIHSERFRSNFELSTARAAAVAEALMQASRIAPSRFTLAGYGEFHPAASNSTVEGRAKNRRVDIVVTGDVGTPRSASADARGPHTTMVPVAAAPSPHAATGSTLAEQLAPAADRAAAR</sequence>
<dbReference type="InterPro" id="IPR050330">
    <property type="entry name" value="Bact_OuterMem_StrucFunc"/>
</dbReference>
<dbReference type="SUPFAM" id="SSF103088">
    <property type="entry name" value="OmpA-like"/>
    <property type="match status" value="1"/>
</dbReference>
<keyword evidence="6 7" id="KW-0472">Membrane</keyword>
<accession>A0ABW9KNM1</accession>
<evidence type="ECO:0000256" key="1">
    <source>
        <dbReference type="ARBA" id="ARBA00004162"/>
    </source>
</evidence>
<dbReference type="CDD" id="cd07185">
    <property type="entry name" value="OmpA_C-like"/>
    <property type="match status" value="1"/>
</dbReference>
<keyword evidence="11" id="KW-0966">Cell projection</keyword>
<dbReference type="PANTHER" id="PTHR30329">
    <property type="entry name" value="STATOR ELEMENT OF FLAGELLAR MOTOR COMPLEX"/>
    <property type="match status" value="1"/>
</dbReference>
<evidence type="ECO:0000256" key="6">
    <source>
        <dbReference type="ARBA" id="ARBA00023136"/>
    </source>
</evidence>
<keyword evidence="11" id="KW-0282">Flagellum</keyword>
<comment type="subcellular location">
    <subcellularLocation>
        <location evidence="1">Cell membrane</location>
        <topology evidence="1">Single-pass membrane protein</topology>
    </subcellularLocation>
</comment>
<dbReference type="EMBL" id="JBJYXY010000001">
    <property type="protein sequence ID" value="MFN2976510.1"/>
    <property type="molecule type" value="Genomic_DNA"/>
</dbReference>
<feature type="compositionally biased region" description="Low complexity" evidence="8">
    <location>
        <begin position="266"/>
        <end position="296"/>
    </location>
</feature>
<comment type="caution">
    <text evidence="11">The sequence shown here is derived from an EMBL/GenBank/DDBJ whole genome shotgun (WGS) entry which is preliminary data.</text>
</comment>
<keyword evidence="3" id="KW-1003">Cell membrane</keyword>
<keyword evidence="11" id="KW-0969">Cilium</keyword>
<feature type="region of interest" description="Disordered" evidence="8">
    <location>
        <begin position="248"/>
        <end position="296"/>
    </location>
</feature>
<evidence type="ECO:0000259" key="10">
    <source>
        <dbReference type="PROSITE" id="PS51123"/>
    </source>
</evidence>
<keyword evidence="12" id="KW-1185">Reference proteome</keyword>
<gene>
    <name evidence="11" type="ORF">ACK2TP_12115</name>
</gene>
<feature type="domain" description="OmpA-like" evidence="10">
    <location>
        <begin position="129"/>
        <end position="248"/>
    </location>
</feature>
<dbReference type="Pfam" id="PF13677">
    <property type="entry name" value="MotB_plug"/>
    <property type="match status" value="1"/>
</dbReference>
<dbReference type="InterPro" id="IPR006665">
    <property type="entry name" value="OmpA-like"/>
</dbReference>
<keyword evidence="5 9" id="KW-1133">Transmembrane helix</keyword>